<proteinExistence type="predicted"/>
<name>A0A1J4RXW6_9BACT</name>
<evidence type="ECO:0000313" key="1">
    <source>
        <dbReference type="EMBL" id="OIN91944.1"/>
    </source>
</evidence>
<comment type="caution">
    <text evidence="1">The sequence shown here is derived from an EMBL/GenBank/DDBJ whole genome shotgun (WGS) entry which is preliminary data.</text>
</comment>
<dbReference type="EMBL" id="MNUK01000030">
    <property type="protein sequence ID" value="OIN91944.1"/>
    <property type="molecule type" value="Genomic_DNA"/>
</dbReference>
<reference evidence="1 2" key="1">
    <citation type="journal article" date="2016" name="Environ. Microbiol.">
        <title>Genomic resolution of a cold subsurface aquifer community provides metabolic insights for novel microbes adapted to high CO concentrations.</title>
        <authorList>
            <person name="Probst A.J."/>
            <person name="Castelle C.J."/>
            <person name="Singh A."/>
            <person name="Brown C.T."/>
            <person name="Anantharaman K."/>
            <person name="Sharon I."/>
            <person name="Hug L.A."/>
            <person name="Burstein D."/>
            <person name="Emerson J.B."/>
            <person name="Thomas B.C."/>
            <person name="Banfield J.F."/>
        </authorList>
    </citation>
    <scope>NUCLEOTIDE SEQUENCE [LARGE SCALE GENOMIC DNA]</scope>
    <source>
        <strain evidence="1">CG1_02_44_10</strain>
    </source>
</reference>
<organism evidence="1 2">
    <name type="scientific">Candidatus Collierbacteria bacterium CG1_02_44_10</name>
    <dbReference type="NCBI Taxonomy" id="1805087"/>
    <lineage>
        <taxon>Bacteria</taxon>
        <taxon>Candidatus Collieribacteriota</taxon>
    </lineage>
</organism>
<dbReference type="Proteomes" id="UP000182345">
    <property type="component" value="Unassembled WGS sequence"/>
</dbReference>
<protein>
    <submittedName>
        <fullName evidence="1">Uncharacterized protein</fullName>
    </submittedName>
</protein>
<dbReference type="AlphaFoldDB" id="A0A1J4RXW6"/>
<gene>
    <name evidence="1" type="ORF">AUJ42_01110</name>
</gene>
<sequence length="145" mass="16721">MKKRYNVRRITSRRSYSTIELSELLGAHPQTIREWRARGMQPIDETKHNSLFMGSEIKRFLTKGQADQKLKLANDEYYCMHCKGARRAIEERVVDTGAMIGRGKSSMRREGRCCECGLRVRRFDVKPVNILAEGKGIILEHPPSL</sequence>
<evidence type="ECO:0000313" key="2">
    <source>
        <dbReference type="Proteomes" id="UP000182345"/>
    </source>
</evidence>
<accession>A0A1J4RXW6</accession>